<dbReference type="EMBL" id="JBAHYK010001364">
    <property type="protein sequence ID" value="KAL0568327.1"/>
    <property type="molecule type" value="Genomic_DNA"/>
</dbReference>
<dbReference type="InterPro" id="IPR053161">
    <property type="entry name" value="Ulvan_degrading_GH"/>
</dbReference>
<dbReference type="InterPro" id="IPR008979">
    <property type="entry name" value="Galactose-bd-like_sf"/>
</dbReference>
<dbReference type="PANTHER" id="PTHR36848">
    <property type="entry name" value="DNA-BINDING PROTEIN (PUTATIVE SECRETED PROTEIN)-RELATED"/>
    <property type="match status" value="1"/>
</dbReference>
<sequence>MIAPAGLVCFFAAAVVAAQTTLRGSFALPKTGVKWRYWIQDATTDPGVLRFDAAEMARVGSAGFEFLSYQSYGGVQGATGRTIIDPTDVAFGSDLFVNTTKMAVEAAILHNLTIDFTLGPAQGAGVPVYPPDVDKEGLLTELVVGSHYVQSGDSFSGPLPPPNVKPFVANDGTIRSANTTNHTLVAVIGARVADGSDITANRVTLDVDTVVDLSAEAESSGNTTTISWTPPDSTGVHVLLAYYYRRNGFPEAIGGFNGAQIDKPGSWGAFVVDHFSRKGVEVSSRFIQENILSREGIGELLAQPGVGKYMWEDSVEFQGQVWWTDTFAERFSERHGYSVNRVLPILHTLGRGRGSALNQTFQFASSARNTSLAYLEDYRDTTTTLYVEYMSAFNEWSHSVGMEFSHQPAYGFDLDIAASAAIPDVPEIESLALPLIDEARQLSGGVHLGGHTLFSSEIGARVHSTFALSMGQLLQDCKSQYAAGVNIALLHGYPYSGSYPQTTWPGLVTFAYTFGEMHGPRMPAWDHYKEYLDFLARNQYILQAGVAKVDIAIYRKDYGMDPTPPFRDTSLATVGYTYEYISPENLRLPGVSVTDRRLASDGPSYKALILNRVQNTTVDAARRMLQYAQDGLPIVLNTLVPNGIPGLDINGSRSAEVRDLMAQLLSLPSVKIVQDEPSVADALRSLGVVPSVQTDPPSPSLYTVRRDESPEIRHFYLYNQGTASVNFTLTLTPEVQGSTRYPYNLDPWTGRVNPVGVWNDTADGGVVIPSVSLAPNQSALFSVTKEALLEGVSSPLFHISGADPDVFASIIHDGTIEVRSFIEGERSIALSDGRLAIVDIALEGETPRELSDWQLNITKWEAPEDLSQVNSVLVPQSPINLSRLVPWDELEGHMNTSGVGTYITTFEWNHSPNSSVGVMLDFGVVVHTLKAWLNGAQIATVDPTHPVTDVSEIVREGSNTLRVDAASTLLNAVNAVLGVETLGQLRADTERTFPANQHYGLVAPIRLIPYGRVVLPSSSSPPPLLQEKRMTRVRV</sequence>
<evidence type="ECO:0000256" key="1">
    <source>
        <dbReference type="SAM" id="SignalP"/>
    </source>
</evidence>
<feature type="signal peptide" evidence="1">
    <location>
        <begin position="1"/>
        <end position="18"/>
    </location>
</feature>
<dbReference type="SUPFAM" id="SSF49785">
    <property type="entry name" value="Galactose-binding domain-like"/>
    <property type="match status" value="1"/>
</dbReference>
<evidence type="ECO:0000313" key="3">
    <source>
        <dbReference type="Proteomes" id="UP001465976"/>
    </source>
</evidence>
<name>A0ABR3EZG2_9AGAR</name>
<protein>
    <submittedName>
        <fullName evidence="2">Ubiquitin-specific protease ubp1</fullName>
        <ecNumber evidence="2">3.4.19.12</ecNumber>
    </submittedName>
</protein>
<dbReference type="GO" id="GO:0004843">
    <property type="term" value="F:cysteine-type deubiquitinase activity"/>
    <property type="evidence" value="ECO:0007669"/>
    <property type="project" value="UniProtKB-EC"/>
</dbReference>
<keyword evidence="3" id="KW-1185">Reference proteome</keyword>
<accession>A0ABR3EZG2</accession>
<dbReference type="EC" id="3.4.19.12" evidence="2"/>
<dbReference type="Pfam" id="PF17132">
    <property type="entry name" value="Glyco_hydro_106"/>
    <property type="match status" value="1"/>
</dbReference>
<organism evidence="2 3">
    <name type="scientific">Marasmius crinis-equi</name>
    <dbReference type="NCBI Taxonomy" id="585013"/>
    <lineage>
        <taxon>Eukaryota</taxon>
        <taxon>Fungi</taxon>
        <taxon>Dikarya</taxon>
        <taxon>Basidiomycota</taxon>
        <taxon>Agaricomycotina</taxon>
        <taxon>Agaricomycetes</taxon>
        <taxon>Agaricomycetidae</taxon>
        <taxon>Agaricales</taxon>
        <taxon>Marasmiineae</taxon>
        <taxon>Marasmiaceae</taxon>
        <taxon>Marasmius</taxon>
    </lineage>
</organism>
<dbReference type="GO" id="GO:0006508">
    <property type="term" value="P:proteolysis"/>
    <property type="evidence" value="ECO:0007669"/>
    <property type="project" value="UniProtKB-KW"/>
</dbReference>
<keyword evidence="1" id="KW-0732">Signal</keyword>
<proteinExistence type="predicted"/>
<evidence type="ECO:0000313" key="2">
    <source>
        <dbReference type="EMBL" id="KAL0568327.1"/>
    </source>
</evidence>
<dbReference type="Gene3D" id="2.60.120.260">
    <property type="entry name" value="Galactose-binding domain-like"/>
    <property type="match status" value="1"/>
</dbReference>
<dbReference type="Proteomes" id="UP001465976">
    <property type="component" value="Unassembled WGS sequence"/>
</dbReference>
<reference evidence="2 3" key="1">
    <citation type="submission" date="2024-02" db="EMBL/GenBank/DDBJ databases">
        <title>A draft genome for the cacao thread blight pathogen Marasmius crinis-equi.</title>
        <authorList>
            <person name="Cohen S.P."/>
            <person name="Baruah I.K."/>
            <person name="Amoako-Attah I."/>
            <person name="Bukari Y."/>
            <person name="Meinhardt L.W."/>
            <person name="Bailey B.A."/>
        </authorList>
    </citation>
    <scope>NUCLEOTIDE SEQUENCE [LARGE SCALE GENOMIC DNA]</scope>
    <source>
        <strain evidence="2 3">GH-76</strain>
    </source>
</reference>
<feature type="chain" id="PRO_5046853710" evidence="1">
    <location>
        <begin position="19"/>
        <end position="1035"/>
    </location>
</feature>
<gene>
    <name evidence="2" type="primary">UBP1_2</name>
    <name evidence="2" type="ORF">V5O48_013661</name>
</gene>
<keyword evidence="2" id="KW-0378">Hydrolase</keyword>
<dbReference type="PANTHER" id="PTHR36848:SF2">
    <property type="entry name" value="SECRETED PROTEIN"/>
    <property type="match status" value="1"/>
</dbReference>
<keyword evidence="2" id="KW-0645">Protease</keyword>
<comment type="caution">
    <text evidence="2">The sequence shown here is derived from an EMBL/GenBank/DDBJ whole genome shotgun (WGS) entry which is preliminary data.</text>
</comment>